<dbReference type="EMBL" id="JARVKF010000429">
    <property type="protein sequence ID" value="KAK9414260.1"/>
    <property type="molecule type" value="Genomic_DNA"/>
</dbReference>
<feature type="compositionally biased region" description="Polar residues" evidence="1">
    <location>
        <begin position="1"/>
        <end position="11"/>
    </location>
</feature>
<comment type="caution">
    <text evidence="2">The sequence shown here is derived from an EMBL/GenBank/DDBJ whole genome shotgun (WGS) entry which is preliminary data.</text>
</comment>
<protein>
    <submittedName>
        <fullName evidence="2">DUF6590 domain-containing protein</fullName>
    </submittedName>
</protein>
<evidence type="ECO:0000256" key="1">
    <source>
        <dbReference type="SAM" id="MobiDB-lite"/>
    </source>
</evidence>
<keyword evidence="3" id="KW-1185">Reference proteome</keyword>
<organism evidence="2 3">
    <name type="scientific">Seiridium unicorne</name>
    <dbReference type="NCBI Taxonomy" id="138068"/>
    <lineage>
        <taxon>Eukaryota</taxon>
        <taxon>Fungi</taxon>
        <taxon>Dikarya</taxon>
        <taxon>Ascomycota</taxon>
        <taxon>Pezizomycotina</taxon>
        <taxon>Sordariomycetes</taxon>
        <taxon>Xylariomycetidae</taxon>
        <taxon>Amphisphaeriales</taxon>
        <taxon>Sporocadaceae</taxon>
        <taxon>Seiridium</taxon>
    </lineage>
</organism>
<sequence>MESPDTFSAPTPSGLLASDAKSFAAGKGGDESNQLGSSLRFENEDVDTAMKTISSSAVEDSGPSRFHTRGTSNAQCHIKTSNLVASIDNASIAAWPARHFDYPKVIVLMLTWGESDGRHLQTEALRLRAVFEHVYRYEVVWCKLPSKDKDLEMLELFMSFKLGRNKLKDLVIVYYGGHAPGYSRSGSVWSQSRETYLGTQVIHDLLIAARDCSADVLLLYDCYGPRCTPNLITRGVVECLFAGERESISRVPEPGCFTSALTDELLIAAKKGTPITAPTLHQRQIARLYNEDGYQVPANSDTVEKVEHGDPFETAQPRFAPQHSCRLAQHYPKPISLSPMTMENPEIGKRISITNEWPKVVVAVRLTPETSNEEELKKWLPRSPSVDFVEILGSFSNMLLVLITVEVWDMLAPSAAISFFRFARGPDDLDLPVQPSPDHDMAAKEPFGIASETWSEEAQASDTSSMADQQMVSYPRCALNDDRLIRSQGDADSDSEAWTHVTKEEHAPSRAQQDLLEQQLAQEKLVVPLLRTAYGDIWQATKGTPLRNNPSDREVLQFWFRKISDLVRSTSANL</sequence>
<dbReference type="Proteomes" id="UP001408356">
    <property type="component" value="Unassembled WGS sequence"/>
</dbReference>
<reference evidence="2 3" key="1">
    <citation type="journal article" date="2024" name="J. Plant Pathol.">
        <title>Sequence and assembly of the genome of Seiridium unicorne, isolate CBS 538.82, causal agent of cypress canker disease.</title>
        <authorList>
            <person name="Scali E."/>
            <person name="Rocca G.D."/>
            <person name="Danti R."/>
            <person name="Garbelotto M."/>
            <person name="Barberini S."/>
            <person name="Baroncelli R."/>
            <person name="Emiliani G."/>
        </authorList>
    </citation>
    <scope>NUCLEOTIDE SEQUENCE [LARGE SCALE GENOMIC DNA]</scope>
    <source>
        <strain evidence="2 3">BM-138-508</strain>
    </source>
</reference>
<accession>A0ABR2UI21</accession>
<proteinExistence type="predicted"/>
<feature type="region of interest" description="Disordered" evidence="1">
    <location>
        <begin position="1"/>
        <end position="39"/>
    </location>
</feature>
<name>A0ABR2UI21_9PEZI</name>
<evidence type="ECO:0000313" key="2">
    <source>
        <dbReference type="EMBL" id="KAK9414260.1"/>
    </source>
</evidence>
<evidence type="ECO:0000313" key="3">
    <source>
        <dbReference type="Proteomes" id="UP001408356"/>
    </source>
</evidence>
<gene>
    <name evidence="2" type="ORF">SUNI508_02359</name>
</gene>